<evidence type="ECO:0000256" key="3">
    <source>
        <dbReference type="PROSITE-ProRule" id="PRU00175"/>
    </source>
</evidence>
<dbReference type="GO" id="GO:0008270">
    <property type="term" value="F:zinc ion binding"/>
    <property type="evidence" value="ECO:0007669"/>
    <property type="project" value="UniProtKB-KW"/>
</dbReference>
<dbReference type="SUPFAM" id="SSF57850">
    <property type="entry name" value="RING/U-box"/>
    <property type="match status" value="1"/>
</dbReference>
<dbReference type="GO" id="GO:0005164">
    <property type="term" value="F:tumor necrosis factor receptor binding"/>
    <property type="evidence" value="ECO:0007669"/>
    <property type="project" value="TreeGrafter"/>
</dbReference>
<dbReference type="InterPro" id="IPR001841">
    <property type="entry name" value="Znf_RING"/>
</dbReference>
<keyword evidence="2" id="KW-0862">Zinc</keyword>
<evidence type="ECO:0000313" key="6">
    <source>
        <dbReference type="EMBL" id="JAB83892.1"/>
    </source>
</evidence>
<sequence>MSPFFISGFSDTLDWRPLYFQETSVAHSACSLCGVVSRNVVRLPCDHTLCSECHEESQRRGSTCPLDEASFADNNIVRLDFSEGYILERTVACGNAPNGCDFIGQASRLVDHYKQCMFHVVLCPRCQSSVLRTELVGHCKDGCSSASTTPVPIPYYLNVNYDNLEITSSERKRETLKISQDLSRLQTRLNQWPEEVRALEKNTNKELKDATLKISDHLSDLHTSVEQCREDAREATRNTKEQLEAQSSRLSEKLVRIETQGFAAANKELKVAIEDTMETHIQKLREQSEEHMNTTKSVSDYVRRYCGPKKLHWYFKGWEDFKKSALDGESKQTYSPFLYICGYNICLGIQLKQKEGQTVLGLFMCIRPGVNDSTLEWPFSKSYTLGVIHPKDKAKRKIDDVDASKYSDQAVPFRCQNKAVILALE</sequence>
<name>V5I2S3_IXORI</name>
<dbReference type="Pfam" id="PF13920">
    <property type="entry name" value="zf-C3HC4_3"/>
    <property type="match status" value="1"/>
</dbReference>
<evidence type="ECO:0000259" key="5">
    <source>
        <dbReference type="PROSITE" id="PS50089"/>
    </source>
</evidence>
<evidence type="ECO:0000256" key="1">
    <source>
        <dbReference type="ARBA" id="ARBA00022771"/>
    </source>
</evidence>
<organism evidence="6">
    <name type="scientific">Ixodes ricinus</name>
    <name type="common">Common tick</name>
    <name type="synonym">Acarus ricinus</name>
    <dbReference type="NCBI Taxonomy" id="34613"/>
    <lineage>
        <taxon>Eukaryota</taxon>
        <taxon>Metazoa</taxon>
        <taxon>Ecdysozoa</taxon>
        <taxon>Arthropoda</taxon>
        <taxon>Chelicerata</taxon>
        <taxon>Arachnida</taxon>
        <taxon>Acari</taxon>
        <taxon>Parasitiformes</taxon>
        <taxon>Ixodida</taxon>
        <taxon>Ixodoidea</taxon>
        <taxon>Ixodidae</taxon>
        <taxon>Ixodinae</taxon>
        <taxon>Ixodes</taxon>
    </lineage>
</organism>
<evidence type="ECO:0000256" key="4">
    <source>
        <dbReference type="SAM" id="Coils"/>
    </source>
</evidence>
<dbReference type="InterPro" id="IPR008974">
    <property type="entry name" value="TRAF-like"/>
</dbReference>
<keyword evidence="1 3" id="KW-0863">Zinc-finger</keyword>
<dbReference type="EMBL" id="GANP01000576">
    <property type="protein sequence ID" value="JAB83892.1"/>
    <property type="molecule type" value="mRNA"/>
</dbReference>
<dbReference type="SUPFAM" id="SSF58113">
    <property type="entry name" value="Apolipoprotein A-I"/>
    <property type="match status" value="1"/>
</dbReference>
<dbReference type="PANTHER" id="PTHR10131:SF138">
    <property type="entry name" value="RE66324P"/>
    <property type="match status" value="1"/>
</dbReference>
<keyword evidence="4" id="KW-0175">Coiled coil</keyword>
<dbReference type="Pfam" id="PF21355">
    <property type="entry name" value="TRAF-mep_MATH"/>
    <property type="match status" value="1"/>
</dbReference>
<proteinExistence type="evidence at transcript level"/>
<reference evidence="6" key="1">
    <citation type="journal article" date="2015" name="Sci. Rep.">
        <title>Tissue- and time-dependent transcription in Ixodes ricinus salivary glands and midguts when blood feeding on the vertebrate host.</title>
        <authorList>
            <person name="Kotsyfakis M."/>
            <person name="Schwarz A."/>
            <person name="Erhart J."/>
            <person name="Ribeiro J.M."/>
        </authorList>
    </citation>
    <scope>NUCLEOTIDE SEQUENCE</scope>
    <source>
        <tissue evidence="6">Salivary gland and midgut</tissue>
    </source>
</reference>
<dbReference type="PANTHER" id="PTHR10131">
    <property type="entry name" value="TNF RECEPTOR ASSOCIATED FACTOR"/>
    <property type="match status" value="1"/>
</dbReference>
<dbReference type="InterPro" id="IPR013083">
    <property type="entry name" value="Znf_RING/FYVE/PHD"/>
</dbReference>
<feature type="coiled-coil region" evidence="4">
    <location>
        <begin position="229"/>
        <end position="260"/>
    </location>
</feature>
<protein>
    <submittedName>
        <fullName evidence="6">Putative tnf receptor-associated factor 6</fullName>
    </submittedName>
</protein>
<accession>V5I2S3</accession>
<dbReference type="GO" id="GO:0043122">
    <property type="term" value="P:regulation of canonical NF-kappaB signal transduction"/>
    <property type="evidence" value="ECO:0007669"/>
    <property type="project" value="TreeGrafter"/>
</dbReference>
<keyword evidence="6" id="KW-0675">Receptor</keyword>
<dbReference type="GO" id="GO:0009898">
    <property type="term" value="C:cytoplasmic side of plasma membrane"/>
    <property type="evidence" value="ECO:0007669"/>
    <property type="project" value="TreeGrafter"/>
</dbReference>
<evidence type="ECO:0000256" key="2">
    <source>
        <dbReference type="ARBA" id="ARBA00022833"/>
    </source>
</evidence>
<dbReference type="AlphaFoldDB" id="V5I2S3"/>
<keyword evidence="1 3" id="KW-0479">Metal-binding</keyword>
<dbReference type="Gene3D" id="3.30.40.10">
    <property type="entry name" value="Zinc/RING finger domain, C3HC4 (zinc finger)"/>
    <property type="match status" value="2"/>
</dbReference>
<feature type="domain" description="RING-type" evidence="5">
    <location>
        <begin position="30"/>
        <end position="68"/>
    </location>
</feature>
<dbReference type="InterPro" id="IPR049342">
    <property type="entry name" value="TRAF1-6_MATH_dom"/>
</dbReference>
<dbReference type="SUPFAM" id="SSF49599">
    <property type="entry name" value="TRAF domain-like"/>
    <property type="match status" value="2"/>
</dbReference>
<dbReference type="Gene3D" id="2.60.210.10">
    <property type="entry name" value="Apoptosis, Tumor Necrosis Factor Receptor Associated Protein 2, Chain A"/>
    <property type="match status" value="1"/>
</dbReference>
<dbReference type="PROSITE" id="PS50089">
    <property type="entry name" value="ZF_RING_2"/>
    <property type="match status" value="1"/>
</dbReference>